<proteinExistence type="predicted"/>
<sequence>MAPTEIIPHGILISHQLPATLPCSPCPSTPEQSKVSSQAKSRTIVVRGFFPWAYVYPSKPLLTSPSSIHTGNITAANSTDGQMLAIGGASGDDPTTRFGFGDSSEEDENSLPSTRSVLVDSTQQPLKKQTSLKEDHNTFKKEQAFIGDVFEMAEGDIEESTFDDDDDPSDWEDLVEDSRDLRTEKIFQRVDTRSNLTSRQSMITLLLHGQPCNANALANTAAAMKPASALQRSVRTSRNGPSLAVSPKSEDNLPLIMKDSLQPISEVPRSQPQPITPTQGLALSPRSTRKNMLESELTAQTSWARYGHPEANTGESVYRSKSG</sequence>
<evidence type="ECO:0000259" key="2">
    <source>
        <dbReference type="Pfam" id="PF11702"/>
    </source>
</evidence>
<feature type="region of interest" description="Disordered" evidence="1">
    <location>
        <begin position="229"/>
        <end position="254"/>
    </location>
</feature>
<evidence type="ECO:0000313" key="4">
    <source>
        <dbReference type="Proteomes" id="UP000178129"/>
    </source>
</evidence>
<feature type="region of interest" description="Disordered" evidence="1">
    <location>
        <begin position="266"/>
        <end position="323"/>
    </location>
</feature>
<reference evidence="4" key="1">
    <citation type="submission" date="2016-03" db="EMBL/GenBank/DDBJ databases">
        <authorList>
            <person name="Ploux O."/>
        </authorList>
    </citation>
    <scope>NUCLEOTIDE SEQUENCE [LARGE SCALE GENOMIC DNA]</scope>
    <source>
        <strain evidence="4">UK7</strain>
    </source>
</reference>
<feature type="compositionally biased region" description="Polar residues" evidence="1">
    <location>
        <begin position="268"/>
        <end position="281"/>
    </location>
</feature>
<accession>A0A1E1K873</accession>
<dbReference type="InterPro" id="IPR053043">
    <property type="entry name" value="Ras-cAMP_regulatory"/>
</dbReference>
<organism evidence="3 4">
    <name type="scientific">Rhynchosporium graminicola</name>
    <dbReference type="NCBI Taxonomy" id="2792576"/>
    <lineage>
        <taxon>Eukaryota</taxon>
        <taxon>Fungi</taxon>
        <taxon>Dikarya</taxon>
        <taxon>Ascomycota</taxon>
        <taxon>Pezizomycotina</taxon>
        <taxon>Leotiomycetes</taxon>
        <taxon>Helotiales</taxon>
        <taxon>Ploettnerulaceae</taxon>
        <taxon>Rhynchosporium</taxon>
    </lineage>
</organism>
<comment type="caution">
    <text evidence="3">The sequence shown here is derived from an EMBL/GenBank/DDBJ whole genome shotgun (WGS) entry which is preliminary data.</text>
</comment>
<dbReference type="InterPro" id="IPR021711">
    <property type="entry name" value="DUF3295"/>
</dbReference>
<dbReference type="STRING" id="914237.A0A1E1K873"/>
<gene>
    <name evidence="3" type="ORF">RCO7_10330</name>
</gene>
<feature type="domain" description="DUF3295" evidence="2">
    <location>
        <begin position="31"/>
        <end position="299"/>
    </location>
</feature>
<evidence type="ECO:0000313" key="3">
    <source>
        <dbReference type="EMBL" id="CZS94288.1"/>
    </source>
</evidence>
<dbReference type="GO" id="GO:0006808">
    <property type="term" value="P:regulation of nitrogen utilization"/>
    <property type="evidence" value="ECO:0007669"/>
    <property type="project" value="TreeGrafter"/>
</dbReference>
<dbReference type="GO" id="GO:0000122">
    <property type="term" value="P:negative regulation of transcription by RNA polymerase II"/>
    <property type="evidence" value="ECO:0007669"/>
    <property type="project" value="TreeGrafter"/>
</dbReference>
<dbReference type="PANTHER" id="PTHR28014">
    <property type="entry name" value="NEGATIVE REGULATOR OF RAS-CAMP PATHWAY"/>
    <property type="match status" value="1"/>
</dbReference>
<dbReference type="Pfam" id="PF11702">
    <property type="entry name" value="DUF3295"/>
    <property type="match status" value="1"/>
</dbReference>
<dbReference type="EMBL" id="FJUW01000008">
    <property type="protein sequence ID" value="CZS94288.1"/>
    <property type="molecule type" value="Genomic_DNA"/>
</dbReference>
<feature type="compositionally biased region" description="Polar residues" evidence="1">
    <location>
        <begin position="313"/>
        <end position="323"/>
    </location>
</feature>
<dbReference type="Proteomes" id="UP000178129">
    <property type="component" value="Unassembled WGS sequence"/>
</dbReference>
<protein>
    <recommendedName>
        <fullName evidence="2">DUF3295 domain-containing protein</fullName>
    </recommendedName>
</protein>
<dbReference type="PANTHER" id="PTHR28014:SF1">
    <property type="entry name" value="NEGATIVE REGULATOR OF RAS-CAMP PATHWAY"/>
    <property type="match status" value="1"/>
</dbReference>
<dbReference type="InParanoid" id="A0A1E1K873"/>
<dbReference type="AlphaFoldDB" id="A0A1E1K873"/>
<feature type="region of interest" description="Disordered" evidence="1">
    <location>
        <begin position="84"/>
        <end position="134"/>
    </location>
</feature>
<keyword evidence="4" id="KW-1185">Reference proteome</keyword>
<feature type="compositionally biased region" description="Polar residues" evidence="1">
    <location>
        <begin position="110"/>
        <end position="129"/>
    </location>
</feature>
<name>A0A1E1K873_9HELO</name>
<dbReference type="GO" id="GO:0005737">
    <property type="term" value="C:cytoplasm"/>
    <property type="evidence" value="ECO:0007669"/>
    <property type="project" value="TreeGrafter"/>
</dbReference>
<feature type="compositionally biased region" description="Polar residues" evidence="1">
    <location>
        <begin position="230"/>
        <end position="240"/>
    </location>
</feature>
<evidence type="ECO:0000256" key="1">
    <source>
        <dbReference type="SAM" id="MobiDB-lite"/>
    </source>
</evidence>
<dbReference type="GO" id="GO:0031930">
    <property type="term" value="P:mitochondria-nucleus signaling pathway"/>
    <property type="evidence" value="ECO:0007669"/>
    <property type="project" value="TreeGrafter"/>
</dbReference>